<protein>
    <submittedName>
        <fullName evidence="4">SDR family oxidoreductase</fullName>
    </submittedName>
</protein>
<reference evidence="4" key="1">
    <citation type="submission" date="2022-06" db="EMBL/GenBank/DDBJ databases">
        <title>Novel species in genus nocardia.</title>
        <authorList>
            <person name="Li F."/>
        </authorList>
    </citation>
    <scope>NUCLEOTIDE SEQUENCE</scope>
    <source>
        <strain evidence="4">CDC141</strain>
    </source>
</reference>
<evidence type="ECO:0000256" key="1">
    <source>
        <dbReference type="ARBA" id="ARBA00006484"/>
    </source>
</evidence>
<gene>
    <name evidence="4" type="ORF">NDR86_02375</name>
</gene>
<dbReference type="Proteomes" id="UP001139157">
    <property type="component" value="Unassembled WGS sequence"/>
</dbReference>
<dbReference type="GO" id="GO:0016491">
    <property type="term" value="F:oxidoreductase activity"/>
    <property type="evidence" value="ECO:0007669"/>
    <property type="project" value="UniProtKB-KW"/>
</dbReference>
<dbReference type="PRINTS" id="PR00081">
    <property type="entry name" value="GDHRDH"/>
</dbReference>
<proteinExistence type="inferred from homology"/>
<dbReference type="InterPro" id="IPR002347">
    <property type="entry name" value="SDR_fam"/>
</dbReference>
<keyword evidence="5" id="KW-1185">Reference proteome</keyword>
<evidence type="ECO:0000313" key="5">
    <source>
        <dbReference type="Proteomes" id="UP001139157"/>
    </source>
</evidence>
<keyword evidence="2" id="KW-0560">Oxidoreductase</keyword>
<evidence type="ECO:0000313" key="4">
    <source>
        <dbReference type="EMBL" id="MCM6772317.1"/>
    </source>
</evidence>
<dbReference type="CDD" id="cd05233">
    <property type="entry name" value="SDR_c"/>
    <property type="match status" value="1"/>
</dbReference>
<dbReference type="PANTHER" id="PTHR43391">
    <property type="entry name" value="RETINOL DEHYDROGENASE-RELATED"/>
    <property type="match status" value="1"/>
</dbReference>
<dbReference type="SUPFAM" id="SSF51735">
    <property type="entry name" value="NAD(P)-binding Rossmann-fold domains"/>
    <property type="match status" value="1"/>
</dbReference>
<dbReference type="RefSeq" id="WP_251909178.1">
    <property type="nucleotide sequence ID" value="NZ_JAMRXG010000001.1"/>
</dbReference>
<evidence type="ECO:0000256" key="2">
    <source>
        <dbReference type="ARBA" id="ARBA00023002"/>
    </source>
</evidence>
<sequence length="261" mass="27252">MRRFDGKVVVVTGAASLIGAAIALEFARRGAALALCDSDESGLRETARQCAALGAAVSTQAVDVASRPAVYSFADRVVARHGRVDVVVNNAGVGVLGDRATVSDDGLESIVDHNFWGMVHGTRAFLPALERAGGGTVVNVSSGSGPLGLPGRTSSAATKFAVRGFTESLRVELLVSGAHTRAMCVHPGGLRTGAARRPAAHLAHTSPGRAARRIVDGVARHKIRLLVGPDAIATDLLQRLSPVGYQRLSVFVTRQFLRTYA</sequence>
<name>A0A9X2E178_9NOCA</name>
<comment type="similarity">
    <text evidence="1 3">Belongs to the short-chain dehydrogenases/reductases (SDR) family.</text>
</comment>
<dbReference type="PANTHER" id="PTHR43391:SF82">
    <property type="entry name" value="OXIDOREDUCTASE SADH-RELATED"/>
    <property type="match status" value="1"/>
</dbReference>
<dbReference type="EMBL" id="JAMRXG010000001">
    <property type="protein sequence ID" value="MCM6772317.1"/>
    <property type="molecule type" value="Genomic_DNA"/>
</dbReference>
<dbReference type="Pfam" id="PF00106">
    <property type="entry name" value="adh_short"/>
    <property type="match status" value="1"/>
</dbReference>
<dbReference type="AlphaFoldDB" id="A0A9X2E178"/>
<dbReference type="Gene3D" id="3.40.50.720">
    <property type="entry name" value="NAD(P)-binding Rossmann-like Domain"/>
    <property type="match status" value="1"/>
</dbReference>
<dbReference type="InterPro" id="IPR036291">
    <property type="entry name" value="NAD(P)-bd_dom_sf"/>
</dbReference>
<organism evidence="4 5">
    <name type="scientific">Nocardia pulmonis</name>
    <dbReference type="NCBI Taxonomy" id="2951408"/>
    <lineage>
        <taxon>Bacteria</taxon>
        <taxon>Bacillati</taxon>
        <taxon>Actinomycetota</taxon>
        <taxon>Actinomycetes</taxon>
        <taxon>Mycobacteriales</taxon>
        <taxon>Nocardiaceae</taxon>
        <taxon>Nocardia</taxon>
    </lineage>
</organism>
<evidence type="ECO:0000256" key="3">
    <source>
        <dbReference type="RuleBase" id="RU000363"/>
    </source>
</evidence>
<comment type="caution">
    <text evidence="4">The sequence shown here is derived from an EMBL/GenBank/DDBJ whole genome shotgun (WGS) entry which is preliminary data.</text>
</comment>
<dbReference type="PRINTS" id="PR00080">
    <property type="entry name" value="SDRFAMILY"/>
</dbReference>
<accession>A0A9X2E178</accession>